<reference evidence="3 4" key="1">
    <citation type="submission" date="2023-01" db="EMBL/GenBank/DDBJ databases">
        <title>Analysis of 21 Apiospora genomes using comparative genomics revels a genus with tremendous synthesis potential of carbohydrate active enzymes and secondary metabolites.</title>
        <authorList>
            <person name="Sorensen T."/>
        </authorList>
    </citation>
    <scope>NUCLEOTIDE SEQUENCE [LARGE SCALE GENOMIC DNA]</scope>
    <source>
        <strain evidence="3 4">CBS 83171</strain>
    </source>
</reference>
<feature type="region of interest" description="Disordered" evidence="1">
    <location>
        <begin position="343"/>
        <end position="367"/>
    </location>
</feature>
<dbReference type="Pfam" id="PF06985">
    <property type="entry name" value="HET"/>
    <property type="match status" value="1"/>
</dbReference>
<feature type="compositionally biased region" description="Basic and acidic residues" evidence="1">
    <location>
        <begin position="348"/>
        <end position="361"/>
    </location>
</feature>
<protein>
    <submittedName>
        <fullName evidence="3">HET-domain-containing protein</fullName>
    </submittedName>
</protein>
<feature type="domain" description="Heterokaryon incompatibility" evidence="2">
    <location>
        <begin position="41"/>
        <end position="181"/>
    </location>
</feature>
<proteinExistence type="predicted"/>
<evidence type="ECO:0000313" key="3">
    <source>
        <dbReference type="EMBL" id="KAK8057866.1"/>
    </source>
</evidence>
<dbReference type="Pfam" id="PF26639">
    <property type="entry name" value="Het-6_barrel"/>
    <property type="match status" value="1"/>
</dbReference>
<dbReference type="EMBL" id="JAQQWM010000007">
    <property type="protein sequence ID" value="KAK8057866.1"/>
    <property type="molecule type" value="Genomic_DNA"/>
</dbReference>
<organism evidence="3 4">
    <name type="scientific">Apiospora saccharicola</name>
    <dbReference type="NCBI Taxonomy" id="335842"/>
    <lineage>
        <taxon>Eukaryota</taxon>
        <taxon>Fungi</taxon>
        <taxon>Dikarya</taxon>
        <taxon>Ascomycota</taxon>
        <taxon>Pezizomycotina</taxon>
        <taxon>Sordariomycetes</taxon>
        <taxon>Xylariomycetidae</taxon>
        <taxon>Amphisphaeriales</taxon>
        <taxon>Apiosporaceae</taxon>
        <taxon>Apiospora</taxon>
    </lineage>
</organism>
<dbReference type="InterPro" id="IPR010730">
    <property type="entry name" value="HET"/>
</dbReference>
<name>A0ABR1UG21_9PEZI</name>
<dbReference type="PANTHER" id="PTHR24148:SF64">
    <property type="entry name" value="HETEROKARYON INCOMPATIBILITY DOMAIN-CONTAINING PROTEIN"/>
    <property type="match status" value="1"/>
</dbReference>
<evidence type="ECO:0000256" key="1">
    <source>
        <dbReference type="SAM" id="MobiDB-lite"/>
    </source>
</evidence>
<dbReference type="InterPro" id="IPR052895">
    <property type="entry name" value="HetReg/Transcr_Mod"/>
</dbReference>
<gene>
    <name evidence="3" type="ORF">PG996_011803</name>
</gene>
<sequence>MTVRTTCAFPTPGTRQFQGGDDHAGSVRLIELEHAATKAVCKFAVRPNLADFLDHLASSRHIAGSVYIWIDALCVNQSDLGERAQQVGLMKRIFTQCTETIVWLGIESADSRLAVELIEHLDSIAPDTYDEYDGWVPSHDAVRLAWKRTGLALDKFQSEHWSALGSLIERNWFHRVWTIQEYFLPPLVAFWCGEETFHVQGLARSLGLLGGPCGTPSLTPKMNWSTFCQVRNMVSKRTKNRDFSVSTLIYWARLRGCSDKRDTVYGVLGLSSTEMDADYTRQPGDVFTTYANAVGPRFLVPHDVESPKYRRTPNLPSWVPDFAVPTQPAPWIVMGLNRKYRAGGHHGAHGEQDSETQERDSIAPLPSTNPRVLAVMGTAVDGVKVASGTWDGVPTGQFLVDALAAITALPQTSCGVPILEQLRETLIVGKTSGDVSWWPFMYFLRITLARWLSTQDRAEADQQSLHSVLEKLRHTPRGVDIPTWAEIVALSRTLSGKSYKEQCNYGVGNEQDNIKLQSYLDTFEALFVDRRFFVTSGGRMGVGPDNLAKGAVVCVIQNLDFPLLLDHGSEGRYRLLGVCYVSGIMHGEALEGREFTRIEIE</sequence>
<keyword evidence="4" id="KW-1185">Reference proteome</keyword>
<accession>A0ABR1UG21</accession>
<dbReference type="Proteomes" id="UP001446871">
    <property type="component" value="Unassembled WGS sequence"/>
</dbReference>
<evidence type="ECO:0000259" key="2">
    <source>
        <dbReference type="Pfam" id="PF06985"/>
    </source>
</evidence>
<comment type="caution">
    <text evidence="3">The sequence shown here is derived from an EMBL/GenBank/DDBJ whole genome shotgun (WGS) entry which is preliminary data.</text>
</comment>
<evidence type="ECO:0000313" key="4">
    <source>
        <dbReference type="Proteomes" id="UP001446871"/>
    </source>
</evidence>
<dbReference type="PANTHER" id="PTHR24148">
    <property type="entry name" value="ANKYRIN REPEAT DOMAIN-CONTAINING PROTEIN 39 HOMOLOG-RELATED"/>
    <property type="match status" value="1"/>
</dbReference>